<evidence type="ECO:0000313" key="31">
    <source>
        <dbReference type="Proteomes" id="UP000290652"/>
    </source>
</evidence>
<dbReference type="Proteomes" id="UP000188967">
    <property type="component" value="Unassembled WGS sequence"/>
</dbReference>
<evidence type="ECO:0000313" key="28">
    <source>
        <dbReference type="Proteomes" id="UP000218543"/>
    </source>
</evidence>
<dbReference type="EMBL" id="CP042615">
    <property type="protein sequence ID" value="QED75677.1"/>
    <property type="molecule type" value="Genomic_DNA"/>
</dbReference>
<evidence type="ECO:0000313" key="15">
    <source>
        <dbReference type="EMBL" id="QED75677.1"/>
    </source>
</evidence>
<dbReference type="EMBL" id="AASFMQ010000012">
    <property type="protein sequence ID" value="EFB3615468.1"/>
    <property type="molecule type" value="Genomic_DNA"/>
</dbReference>
<evidence type="ECO:0000313" key="26">
    <source>
        <dbReference type="Proteomes" id="UP000186595"/>
    </source>
</evidence>
<evidence type="ECO:0000313" key="36">
    <source>
        <dbReference type="Proteomes" id="UP000324120"/>
    </source>
</evidence>
<evidence type="ECO:0000313" key="32">
    <source>
        <dbReference type="Proteomes" id="UP000306700"/>
    </source>
</evidence>
<evidence type="ECO:0000313" key="20">
    <source>
        <dbReference type="EMBL" id="TXS98449.1"/>
    </source>
</evidence>
<dbReference type="EMBL" id="RRNI01000017">
    <property type="protein sequence ID" value="TJH20044.1"/>
    <property type="molecule type" value="Genomic_DNA"/>
</dbReference>
<reference evidence="24 25" key="3">
    <citation type="submission" date="2016-10" db="EMBL/GenBank/DDBJ databases">
        <title>Comprehensive resistome analysis reveals the prevalence of NDM and MCR-1 in Chinese poultry production.</title>
        <authorList>
            <person name="Wang Y."/>
            <person name="Zhang R."/>
            <person name="Li J."/>
            <person name="Wu Z."/>
            <person name="Wenjuan Y."/>
            <person name="Schwarz S."/>
            <person name="Tyrrell J."/>
            <person name="Zheng Y."/>
            <person name="Wang S."/>
            <person name="Shen Z."/>
            <person name="Liu Z."/>
            <person name="Lei L."/>
            <person name="Li M."/>
            <person name="Zhang Q."/>
            <person name="Wu C."/>
            <person name="Zhang Q."/>
            <person name="Wu Y."/>
            <person name="Walsh T."/>
            <person name="Shen J."/>
        </authorList>
    </citation>
    <scope>NUCLEOTIDE SEQUENCE [LARGE SCALE GENOMIC DNA]</scope>
    <source>
        <strain evidence="11 25">570</strain>
        <strain evidence="10 24">574</strain>
    </source>
</reference>
<dbReference type="EMBL" id="RYCF01000033">
    <property type="protein sequence ID" value="MQK25064.1"/>
    <property type="molecule type" value="Genomic_DNA"/>
</dbReference>
<evidence type="ECO:0000313" key="4">
    <source>
        <dbReference type="EMBL" id="HAJ5957487.1"/>
    </source>
</evidence>
<reference evidence="8 38" key="16">
    <citation type="submission" date="2019-08" db="EMBL/GenBank/DDBJ databases">
        <title>Identification of Water Treatment Resistant and Multidrug Resistant Urinary Pathogenic Escherichia coli in Wastewater.</title>
        <authorList>
            <person name="Neumann N."/>
        </authorList>
    </citation>
    <scope>NUCLEOTIDE SEQUENCE [LARGE SCALE GENOMIC DNA]</scope>
    <source>
        <strain evidence="8 38">WU2356</strain>
    </source>
</reference>
<dbReference type="Proteomes" id="UP000324120">
    <property type="component" value="Unassembled WGS sequence"/>
</dbReference>
<dbReference type="EMBL" id="MTPS01000012">
    <property type="protein sequence ID" value="ONG36842.1"/>
    <property type="molecule type" value="Genomic_DNA"/>
</dbReference>
<evidence type="ECO:0000313" key="18">
    <source>
        <dbReference type="EMBL" id="TJH20044.1"/>
    </source>
</evidence>
<dbReference type="EMBL" id="VHKY01000002">
    <property type="protein sequence ID" value="TZE50587.1"/>
    <property type="molecule type" value="Genomic_DNA"/>
</dbReference>
<evidence type="ECO:0000313" key="33">
    <source>
        <dbReference type="Proteomes" id="UP000321295"/>
    </source>
</evidence>
<evidence type="ECO:0000313" key="14">
    <source>
        <dbReference type="EMBL" id="PAU16023.1"/>
    </source>
</evidence>
<evidence type="ECO:0000313" key="8">
    <source>
        <dbReference type="EMBL" id="MPU48780.1"/>
    </source>
</evidence>
<evidence type="ECO:0000313" key="23">
    <source>
        <dbReference type="Proteomes" id="UP000050556"/>
    </source>
</evidence>
<dbReference type="Proteomes" id="UP000531916">
    <property type="component" value="Unassembled WGS sequence"/>
</dbReference>
<dbReference type="Proteomes" id="UP000218543">
    <property type="component" value="Unassembled WGS sequence"/>
</dbReference>
<dbReference type="EMBL" id="VRXD01000021">
    <property type="protein sequence ID" value="TXQ33205.1"/>
    <property type="molecule type" value="Genomic_DNA"/>
</dbReference>
<dbReference type="Proteomes" id="UP000184277">
    <property type="component" value="Unassembled WGS sequence"/>
</dbReference>
<reference evidence="17 31" key="12">
    <citation type="submission" date="2019-01" db="EMBL/GenBank/DDBJ databases">
        <title>Genomic analysis of febrile catheter-associated UTI E. coli isolates.</title>
        <authorList>
            <person name="Potter R."/>
            <person name="Zou Z."/>
            <person name="Henderson J."/>
            <person name="Dantas G."/>
        </authorList>
    </citation>
    <scope>NUCLEOTIDE SEQUENCE [LARGE SCALE GENOMIC DNA]</scope>
    <source>
        <strain evidence="17 31">49_rectal</strain>
    </source>
</reference>
<evidence type="ECO:0000313" key="35">
    <source>
        <dbReference type="Proteomes" id="UP000321461"/>
    </source>
</evidence>
<dbReference type="EMBL" id="SCIU01000013">
    <property type="protein sequence ID" value="RXB31580.1"/>
    <property type="molecule type" value="Genomic_DNA"/>
</dbReference>
<evidence type="ECO:0000313" key="1">
    <source>
        <dbReference type="EMBL" id="EFB1698185.1"/>
    </source>
</evidence>
<reference evidence="9 37" key="11">
    <citation type="journal article" date="2019" name="Environ. Health Perspect.">
        <title>Inter-host Transmission of Carbapenemase-Producing Escherichia coli among Humans and Backyard Animals.</title>
        <authorList>
            <person name="Li J."/>
            <person name="Bi Z."/>
            <person name="Ma S."/>
            <person name="Chen B."/>
            <person name="Cai C."/>
            <person name="He J."/>
            <person name="Schwarz S."/>
            <person name="Sun C."/>
            <person name="Zhou Y."/>
            <person name="Yin J."/>
            <person name="Hulth A."/>
            <person name="Wang Y."/>
            <person name="Shen Z."/>
            <person name="Wang S."/>
            <person name="Wu C."/>
            <person name="Nilsson L.E."/>
            <person name="Walsh T.R."/>
            <person name="Borjesson S."/>
            <person name="Shen J."/>
            <person name="Sun Q."/>
            <person name="Wang Y."/>
        </authorList>
    </citation>
    <scope>NUCLEOTIDE SEQUENCE [LARGE SCALE GENOMIC DNA]</scope>
    <source>
        <strain evidence="9 37">A016f</strain>
    </source>
</reference>
<reference evidence="6 23" key="1">
    <citation type="journal article" date="2015" name="Front. Microbiol.">
        <title>Genetic determinants of heat resistance in Escherichia coli.</title>
        <authorList>
            <person name="Mercer R.G."/>
            <person name="Zheng J."/>
            <person name="Garcia-Hernandez R."/>
            <person name="Ruan L."/>
            <person name="Ganzle M.G."/>
            <person name="McMullen L.M."/>
        </authorList>
    </citation>
    <scope>NUCLEOTIDE SEQUENCE [LARGE SCALE GENOMIC DNA]</scope>
    <source>
        <strain evidence="6 23">AW1.3</strain>
    </source>
</reference>
<reference evidence="4" key="10">
    <citation type="submission" date="2018-12" db="EMBL/GenBank/DDBJ databases">
        <authorList>
            <consortium name="NCBI Pathogen Detection Project"/>
        </authorList>
    </citation>
    <scope>NUCLEOTIDE SEQUENCE</scope>
    <source>
        <strain evidence="4">EuSCAPE_DE065</strain>
    </source>
</reference>
<evidence type="ECO:0000313" key="37">
    <source>
        <dbReference type="Proteomes" id="UP000359125"/>
    </source>
</evidence>
<dbReference type="EMBL" id="DABHXT010000003">
    <property type="protein sequence ID" value="HAJ5957487.1"/>
    <property type="molecule type" value="Genomic_DNA"/>
</dbReference>
<evidence type="ECO:0000313" key="7">
    <source>
        <dbReference type="EMBL" id="MIB61151.1"/>
    </source>
</evidence>
<organism evidence="3 39">
    <name type="scientific">Escherichia coli</name>
    <dbReference type="NCBI Taxonomy" id="562"/>
    <lineage>
        <taxon>Bacteria</taxon>
        <taxon>Pseudomonadati</taxon>
        <taxon>Pseudomonadota</taxon>
        <taxon>Gammaproteobacteria</taxon>
        <taxon>Enterobacterales</taxon>
        <taxon>Enterobacteriaceae</taxon>
        <taxon>Escherichia</taxon>
    </lineage>
</organism>
<dbReference type="EMBL" id="ROAL01000010">
    <property type="protein sequence ID" value="MIB61151.1"/>
    <property type="molecule type" value="Genomic_DNA"/>
</dbReference>
<evidence type="ECO:0000313" key="24">
    <source>
        <dbReference type="Proteomes" id="UP000184077"/>
    </source>
</evidence>
<dbReference type="EMBL" id="AASEPP010000005">
    <property type="protein sequence ID" value="EFC2245210.1"/>
    <property type="molecule type" value="Genomic_DNA"/>
</dbReference>
<reference evidence="4" key="7">
    <citation type="journal article" date="2018" name="Genome Biol.">
        <title>SKESA: strategic k-mer extension for scrupulous assemblies.</title>
        <authorList>
            <person name="Souvorov A."/>
            <person name="Agarwala R."/>
            <person name="Lipman D.J."/>
        </authorList>
    </citation>
    <scope>NUCLEOTIDE SEQUENCE [LARGE SCALE GENOMIC DNA]</scope>
    <source>
        <strain evidence="4">EuSCAPE_DE065</strain>
    </source>
</reference>
<dbReference type="EMBL" id="MOHC01000037">
    <property type="protein sequence ID" value="OJN35444.1"/>
    <property type="molecule type" value="Genomic_DNA"/>
</dbReference>
<evidence type="ECO:0000313" key="17">
    <source>
        <dbReference type="EMBL" id="RXB31580.1"/>
    </source>
</evidence>
<dbReference type="Proteomes" id="UP000050556">
    <property type="component" value="Unassembled WGS sequence"/>
</dbReference>
<dbReference type="Proteomes" id="UP000037564">
    <property type="component" value="Unassembled WGS sequence"/>
</dbReference>
<dbReference type="EMBL" id="LGZN01000018">
    <property type="protein sequence ID" value="KNF70855.1"/>
    <property type="molecule type" value="Genomic_DNA"/>
</dbReference>
<accession>A0A094VPW2</accession>
<dbReference type="EMBL" id="LDYI01000161">
    <property type="protein sequence ID" value="KPO04806.1"/>
    <property type="molecule type" value="Genomic_DNA"/>
</dbReference>
<dbReference type="EMBL" id="MPGR01000001">
    <property type="protein sequence ID" value="OKB74172.1"/>
    <property type="molecule type" value="Genomic_DNA"/>
</dbReference>
<evidence type="ECO:0000313" key="9">
    <source>
        <dbReference type="EMBL" id="MQK25064.1"/>
    </source>
</evidence>
<dbReference type="Proteomes" id="UP000321461">
    <property type="component" value="Unassembled WGS sequence"/>
</dbReference>
<dbReference type="Proteomes" id="UP000306700">
    <property type="component" value="Unassembled WGS sequence"/>
</dbReference>
<dbReference type="EMBL" id="RQTU01000004">
    <property type="protein sequence ID" value="RRD77225.1"/>
    <property type="molecule type" value="Genomic_DNA"/>
</dbReference>
<reference evidence="12 26" key="4">
    <citation type="submission" date="2016-11" db="EMBL/GenBank/DDBJ databases">
        <title>Draft genome sequences of five Shigatoxin-producing Escherichia coli isolates harboring the new recently described Subtilase cytotoxin allelic variant subAB2-3.</title>
        <authorList>
            <person name="Tasara T."/>
            <person name="Fierz L."/>
            <person name="Klumpp J."/>
            <person name="Schmidt H."/>
            <person name="Stephan R."/>
        </authorList>
    </citation>
    <scope>NUCLEOTIDE SEQUENCE [LARGE SCALE GENOMIC DNA]</scope>
    <source>
        <strain evidence="12 26">453</strain>
    </source>
</reference>
<dbReference type="AlphaFoldDB" id="A0A094VPW2"/>
<name>A0A094VPW2_ECOLX</name>
<evidence type="ECO:0000313" key="11">
    <source>
        <dbReference type="EMBL" id="OJR54778.1"/>
    </source>
</evidence>
<dbReference type="Proteomes" id="UP000321295">
    <property type="component" value="Unassembled WGS sequence"/>
</dbReference>
<evidence type="ECO:0000313" key="10">
    <source>
        <dbReference type="EMBL" id="OJN35444.1"/>
    </source>
</evidence>
<evidence type="ECO:0000313" key="21">
    <source>
        <dbReference type="EMBL" id="TZE50587.1"/>
    </source>
</evidence>
<evidence type="ECO:0000313" key="41">
    <source>
        <dbReference type="Proteomes" id="UP000543252"/>
    </source>
</evidence>
<gene>
    <name evidence="6" type="ORF">ACU57_24165</name>
    <name evidence="10" type="ORF">BK300_20430</name>
    <name evidence="11" type="ORF">BK383_11930</name>
    <name evidence="12" type="ORF">BMT50_16055</name>
    <name evidence="14" type="ORF">BTQ06_23580</name>
    <name evidence="13" type="ORF">BXT93_00845</name>
    <name evidence="18" type="ORF">C9160_16405</name>
    <name evidence="7" type="ORF">D9E49_12200</name>
    <name evidence="3" type="ORF">E5H86_05210</name>
    <name evidence="16" type="ORF">EIA08_07555</name>
    <name evidence="9" type="ORF">EIZ93_12200</name>
    <name evidence="17" type="ORF">EPS97_08970</name>
    <name evidence="1" type="ORF">FJQ40_12290</name>
    <name evidence="21" type="ORF">FKO60_03835</name>
    <name evidence="2" type="ORF">FPS11_11075</name>
    <name evidence="15" type="ORF">FTV93_23610</name>
    <name evidence="19" type="ORF">FV293_15595</name>
    <name evidence="8" type="ORF">FVB16_08000</name>
    <name evidence="20" type="ORF">FWK02_27945</name>
    <name evidence="4" type="ORF">HMV95_04200</name>
    <name evidence="5" type="ORF">WR15_06350</name>
</gene>
<dbReference type="EMBL" id="VOTT01000092">
    <property type="protein sequence ID" value="MPU48780.1"/>
    <property type="molecule type" value="Genomic_DNA"/>
</dbReference>
<evidence type="ECO:0000313" key="13">
    <source>
        <dbReference type="EMBL" id="ONG36842.1"/>
    </source>
</evidence>
<reference evidence="2 41" key="15">
    <citation type="submission" date="2019-07" db="EMBL/GenBank/DDBJ databases">
        <authorList>
            <consortium name="GenomeTrakr network: Whole genome sequencing for foodborne pathogen traceback"/>
        </authorList>
    </citation>
    <scope>NUCLEOTIDE SEQUENCE [LARGE SCALE GENOMIC DNA]</scope>
    <source>
        <strain evidence="1 40">PSU-1847</strain>
        <strain evidence="2 41">PSU-1859</strain>
    </source>
</reference>
<dbReference type="EMBL" id="MOKI01000024">
    <property type="protein sequence ID" value="OJR54778.1"/>
    <property type="molecule type" value="Genomic_DNA"/>
</dbReference>
<evidence type="ECO:0000313" key="38">
    <source>
        <dbReference type="Proteomes" id="UP000392867"/>
    </source>
</evidence>
<reference evidence="5 22" key="2">
    <citation type="submission" date="2015-07" db="EMBL/GenBank/DDBJ databases">
        <title>Genome sequences of 64 non-O157:H7 Shiga toxin-producing Escherichia coli strains.</title>
        <authorList>
            <person name="Gonzalez-Escalona N."/>
            <person name="Toro M."/>
            <person name="Timme R."/>
            <person name="Payne J."/>
        </authorList>
    </citation>
    <scope>NUCLEOTIDE SEQUENCE [LARGE SCALE GENOMIC DNA]</scope>
    <source>
        <strain evidence="5 22">CFSAN026843</strain>
    </source>
</reference>
<evidence type="ECO:0000313" key="34">
    <source>
        <dbReference type="Proteomes" id="UP000321299"/>
    </source>
</evidence>
<dbReference type="Proteomes" id="UP000533284">
    <property type="component" value="Unassembled WGS sequence"/>
</dbReference>
<evidence type="ECO:0000313" key="25">
    <source>
        <dbReference type="Proteomes" id="UP000184277"/>
    </source>
</evidence>
<reference evidence="3 39" key="13">
    <citation type="submission" date="2019-04" db="EMBL/GenBank/DDBJ databases">
        <authorList>
            <consortium name="NARMS: The National Antimicrobial Resistance Monitoring System"/>
        </authorList>
    </citation>
    <scope>NUCLEOTIDE SEQUENCE [LARGE SCALE GENOMIC DNA]</scope>
    <source>
        <strain evidence="7 30">CVM N17EC0276</strain>
        <strain evidence="3 39">FSIS11919500</strain>
    </source>
</reference>
<evidence type="ECO:0000313" key="3">
    <source>
        <dbReference type="EMBL" id="EFC2245210.1"/>
    </source>
</evidence>
<proteinExistence type="predicted"/>
<evidence type="ECO:0000313" key="5">
    <source>
        <dbReference type="EMBL" id="KNF70855.1"/>
    </source>
</evidence>
<reference evidence="13 27" key="6">
    <citation type="submission" date="2017-01" db="EMBL/GenBank/DDBJ databases">
        <title>Draft genome sequence of an E. coli strain isolated from human, in Amazon, Brazil.</title>
        <authorList>
            <person name="Moura Q."/>
            <person name="Fernandes M.R."/>
            <person name="Cerdeira L."/>
            <person name="Vianello M."/>
            <person name="Souza T.A."/>
            <person name="Ienne S."/>
            <person name="Lincopan N."/>
        </authorList>
    </citation>
    <scope>NUCLEOTIDE SEQUENCE [LARGE SCALE GENOMIC DNA]</scope>
    <source>
        <strain evidence="13 27">ICBEcBL-II-13</strain>
    </source>
</reference>
<reference evidence="21 36" key="14">
    <citation type="submission" date="2019-06" db="EMBL/GenBank/DDBJ databases">
        <title>The presence and diversity of blaCTX-M among Escherichia coli from urban wastewater and feedlot cattle, in Alberta, Canada.</title>
        <authorList>
            <person name="Cormier A.C."/>
            <person name="Chalmer G."/>
            <person name="Cook S.R."/>
            <person name="Zaheer R."/>
            <person name="Hannon S.J."/>
            <person name="Booker C.W."/>
            <person name="Read R."/>
            <person name="Gow S.P."/>
            <person name="Mcallister T.A."/>
            <person name="Boerlin P."/>
        </authorList>
    </citation>
    <scope>NUCLEOTIDE SEQUENCE [LARGE SCALE GENOMIC DNA]</scope>
    <source>
        <strain evidence="21 36">347</strain>
    </source>
</reference>
<reference evidence="15 34" key="19">
    <citation type="submission" date="2019-08" db="EMBL/GenBank/DDBJ databases">
        <authorList>
            <person name="Chen F.-J."/>
            <person name="Wu H.-C."/>
            <person name="Liao Y.-C."/>
            <person name="Kuo S.-C."/>
        </authorList>
    </citation>
    <scope>NUCLEOTIDE SEQUENCE [LARGE SCALE GENOMIC DNA]</scope>
    <source>
        <strain evidence="15 34">NCYU-26-73</strain>
    </source>
</reference>
<evidence type="ECO:0000313" key="6">
    <source>
        <dbReference type="EMBL" id="KPO04806.1"/>
    </source>
</evidence>
<reference evidence="16 29" key="8">
    <citation type="submission" date="2018-11" db="EMBL/GenBank/DDBJ databases">
        <title>Enterobacteriaceae from Patient.</title>
        <authorList>
            <person name="Shen C."/>
            <person name="Yang Y."/>
            <person name="Tian G."/>
        </authorList>
    </citation>
    <scope>NUCLEOTIDE SEQUENCE [LARGE SCALE GENOMIC DNA]</scope>
    <source>
        <strain evidence="16 29">GBGD28</strain>
    </source>
</reference>
<evidence type="ECO:0000313" key="29">
    <source>
        <dbReference type="Proteomes" id="UP000271008"/>
    </source>
</evidence>
<evidence type="ECO:0000313" key="27">
    <source>
        <dbReference type="Proteomes" id="UP000188967"/>
    </source>
</evidence>
<dbReference type="Proteomes" id="UP000271008">
    <property type="component" value="Unassembled WGS sequence"/>
</dbReference>
<dbReference type="Proteomes" id="UP000186595">
    <property type="component" value="Unassembled WGS sequence"/>
</dbReference>
<evidence type="ECO:0000313" key="2">
    <source>
        <dbReference type="EMBL" id="EFB3615468.1"/>
    </source>
</evidence>
<protein>
    <submittedName>
        <fullName evidence="3">Uncharacterized protein</fullName>
    </submittedName>
</protein>
<reference evidence="33 35" key="18">
    <citation type="submission" date="2019-08" db="EMBL/GenBank/DDBJ databases">
        <title>Whole genome analysis of cultivated E. coli strains isolated from CD patients and healthy donors.</title>
        <authorList>
            <person name="Siniagina M.N."/>
            <person name="Markelova M.I."/>
            <person name="Laikov A.V."/>
            <person name="Boulygina E.A."/>
            <person name="Khusnutdinova D.R."/>
            <person name="Kharchenko A."/>
            <person name="Grigoryeva T.V."/>
        </authorList>
    </citation>
    <scope>NUCLEOTIDE SEQUENCE [LARGE SCALE GENOMIC DNA]</scope>
    <source>
        <strain evidence="19 33">1_45_11</strain>
        <strain evidence="20 35">3_77_5</strain>
    </source>
</reference>
<dbReference type="Proteomes" id="UP000271175">
    <property type="component" value="Unassembled WGS sequence"/>
</dbReference>
<dbReference type="Proteomes" id="UP000392867">
    <property type="component" value="Unassembled WGS sequence"/>
</dbReference>
<sequence length="64" mass="6759">MTQVTPLIYGLAKDQPMPYLSTECATKLSTEPLKTGVSSHVKAVNGNSSGGFSQLSQLSVDNMV</sequence>
<evidence type="ECO:0000313" key="22">
    <source>
        <dbReference type="Proteomes" id="UP000037564"/>
    </source>
</evidence>
<evidence type="ECO:0000313" key="39">
    <source>
        <dbReference type="Proteomes" id="UP000531916"/>
    </source>
</evidence>
<dbReference type="Proteomes" id="UP000184077">
    <property type="component" value="Unassembled WGS sequence"/>
</dbReference>
<dbReference type="Proteomes" id="UP000543252">
    <property type="component" value="Unassembled WGS sequence"/>
</dbReference>
<evidence type="ECO:0000313" key="30">
    <source>
        <dbReference type="Proteomes" id="UP000271175"/>
    </source>
</evidence>
<dbReference type="Proteomes" id="UP000846355">
    <property type="component" value="Unassembled WGS sequence"/>
</dbReference>
<dbReference type="EMBL" id="VSBS01001466">
    <property type="protein sequence ID" value="TXS98449.1"/>
    <property type="molecule type" value="Genomic_DNA"/>
</dbReference>
<evidence type="ECO:0000313" key="40">
    <source>
        <dbReference type="Proteomes" id="UP000533284"/>
    </source>
</evidence>
<evidence type="ECO:0000313" key="19">
    <source>
        <dbReference type="EMBL" id="TXQ33205.1"/>
    </source>
</evidence>
<reference evidence="14 28" key="5">
    <citation type="submission" date="2016-12" db="EMBL/GenBank/DDBJ databases">
        <title>Real-Time Genomic Investigation Underlying the Public Health Response to a Shiga Toxin-Producing Escherichia Coli O26:H11 Outbreak in a Nursery.</title>
        <authorList>
            <person name="Ferdous M."/>
            <person name="Moran-Gilad J."/>
            <person name="Rossen J.W."/>
            <person name="Gdalevich M."/>
        </authorList>
    </citation>
    <scope>NUCLEOTIDE SEQUENCE [LARGE SCALE GENOMIC DNA]</scope>
    <source>
        <strain evidence="14 28">STEC 514-2</strain>
    </source>
</reference>
<reference evidence="15 34" key="17">
    <citation type="submission" date="2019-08" db="EMBL/GenBank/DDBJ databases">
        <title>Plasmid- and chromosome-located mcr-3 in mcr-1-positive Escherichia coli from diseased swine, Taiwan.</title>
        <authorList>
            <person name="Hsu C.-Y."/>
            <person name="Huang W.-C."/>
            <person name="Lauderdale T.-L."/>
        </authorList>
    </citation>
    <scope>NUCLEOTIDE SEQUENCE [LARGE SCALE GENOMIC DNA]</scope>
    <source>
        <strain evidence="15 34">NCYU-26-73</strain>
    </source>
</reference>
<dbReference type="Proteomes" id="UP000290652">
    <property type="component" value="Unassembled WGS sequence"/>
</dbReference>
<evidence type="ECO:0000313" key="16">
    <source>
        <dbReference type="EMBL" id="RRD77225.1"/>
    </source>
</evidence>
<evidence type="ECO:0000313" key="12">
    <source>
        <dbReference type="EMBL" id="OKB74172.1"/>
    </source>
</evidence>
<dbReference type="EMBL" id="AASDBN010000020">
    <property type="protein sequence ID" value="EFB1698185.1"/>
    <property type="molecule type" value="Genomic_DNA"/>
</dbReference>
<dbReference type="Proteomes" id="UP000359125">
    <property type="component" value="Unassembled WGS sequence"/>
</dbReference>
<dbReference type="EMBL" id="MRVZ01000102">
    <property type="protein sequence ID" value="PAU16023.1"/>
    <property type="molecule type" value="Genomic_DNA"/>
</dbReference>
<reference evidence="18 32" key="9">
    <citation type="submission" date="2018-12" db="EMBL/GenBank/DDBJ databases">
        <title>Food and Water Safety Consortium.</title>
        <authorList>
            <person name="Tyson S."/>
            <person name="Peterson C.-L."/>
            <person name="Olson A."/>
            <person name="Tyler S."/>
            <person name="Cabral J."/>
            <person name="Lynch T."/>
            <person name="Knox N."/>
            <person name="Van Domselaar G."/>
            <person name="Graham M."/>
        </authorList>
    </citation>
    <scope>NUCLEOTIDE SEQUENCE [LARGE SCALE GENOMIC DNA]</scope>
    <source>
        <strain evidence="18 32">FWSEC0384</strain>
    </source>
</reference>
<dbReference type="Proteomes" id="UP000321299">
    <property type="component" value="Chromosome"/>
</dbReference>